<organism evidence="1 2">
    <name type="scientific">Araneus ventricosus</name>
    <name type="common">Orbweaver spider</name>
    <name type="synonym">Epeira ventricosa</name>
    <dbReference type="NCBI Taxonomy" id="182803"/>
    <lineage>
        <taxon>Eukaryota</taxon>
        <taxon>Metazoa</taxon>
        <taxon>Ecdysozoa</taxon>
        <taxon>Arthropoda</taxon>
        <taxon>Chelicerata</taxon>
        <taxon>Arachnida</taxon>
        <taxon>Araneae</taxon>
        <taxon>Araneomorphae</taxon>
        <taxon>Entelegynae</taxon>
        <taxon>Araneoidea</taxon>
        <taxon>Araneidae</taxon>
        <taxon>Araneus</taxon>
    </lineage>
</organism>
<accession>A0A4Y2E8S0</accession>
<dbReference type="Proteomes" id="UP000499080">
    <property type="component" value="Unassembled WGS sequence"/>
</dbReference>
<keyword evidence="2" id="KW-1185">Reference proteome</keyword>
<protein>
    <submittedName>
        <fullName evidence="1">Uncharacterized protein</fullName>
    </submittedName>
</protein>
<proteinExistence type="predicted"/>
<feature type="non-terminal residue" evidence="1">
    <location>
        <position position="59"/>
    </location>
</feature>
<comment type="caution">
    <text evidence="1">The sequence shown here is derived from an EMBL/GenBank/DDBJ whole genome shotgun (WGS) entry which is preliminary data.</text>
</comment>
<evidence type="ECO:0000313" key="1">
    <source>
        <dbReference type="EMBL" id="GBM25520.1"/>
    </source>
</evidence>
<dbReference type="AlphaFoldDB" id="A0A4Y2E8S0"/>
<reference evidence="1 2" key="1">
    <citation type="journal article" date="2019" name="Sci. Rep.">
        <title>Orb-weaving spider Araneus ventricosus genome elucidates the spidroin gene catalogue.</title>
        <authorList>
            <person name="Kono N."/>
            <person name="Nakamura H."/>
            <person name="Ohtoshi R."/>
            <person name="Moran D.A.P."/>
            <person name="Shinohara A."/>
            <person name="Yoshida Y."/>
            <person name="Fujiwara M."/>
            <person name="Mori M."/>
            <person name="Tomita M."/>
            <person name="Arakawa K."/>
        </authorList>
    </citation>
    <scope>NUCLEOTIDE SEQUENCE [LARGE SCALE GENOMIC DNA]</scope>
</reference>
<dbReference type="EMBL" id="BGPR01169422">
    <property type="protein sequence ID" value="GBM25520.1"/>
    <property type="molecule type" value="Genomic_DNA"/>
</dbReference>
<gene>
    <name evidence="1" type="ORF">AVEN_165922_1</name>
</gene>
<evidence type="ECO:0000313" key="2">
    <source>
        <dbReference type="Proteomes" id="UP000499080"/>
    </source>
</evidence>
<name>A0A4Y2E8S0_ARAVE</name>
<sequence length="59" mass="6618">MDCFGLVQFSYSNVPVLKQHEGYFGTYLVKLDPGHMTRTTPQLAPEVIFMSVSCVYASI</sequence>